<dbReference type="PANTHER" id="PTHR23389:SF6">
    <property type="entry name" value="REPLICATION FACTOR C SUBUNIT 1"/>
    <property type="match status" value="1"/>
</dbReference>
<dbReference type="GO" id="GO:0006260">
    <property type="term" value="P:DNA replication"/>
    <property type="evidence" value="ECO:0007669"/>
    <property type="project" value="UniProtKB-KW"/>
</dbReference>
<evidence type="ECO:0000313" key="2">
    <source>
        <dbReference type="EMBL" id="QHT76115.1"/>
    </source>
</evidence>
<dbReference type="PANTHER" id="PTHR23389">
    <property type="entry name" value="CHROMOSOME TRANSMISSION FIDELITY FACTOR 18"/>
    <property type="match status" value="1"/>
</dbReference>
<dbReference type="EMBL" id="MN739889">
    <property type="protein sequence ID" value="QHT76115.1"/>
    <property type="molecule type" value="Genomic_DNA"/>
</dbReference>
<proteinExistence type="predicted"/>
<dbReference type="SUPFAM" id="SSF48019">
    <property type="entry name" value="post-AAA+ oligomerization domain-like"/>
    <property type="match status" value="1"/>
</dbReference>
<evidence type="ECO:0008006" key="3">
    <source>
        <dbReference type="Google" id="ProtNLM"/>
    </source>
</evidence>
<dbReference type="GO" id="GO:0003677">
    <property type="term" value="F:DNA binding"/>
    <property type="evidence" value="ECO:0007669"/>
    <property type="project" value="InterPro"/>
</dbReference>
<accession>A0A6C0H7J3</accession>
<reference evidence="2" key="1">
    <citation type="journal article" date="2020" name="Nature">
        <title>Giant virus diversity and host interactions through global metagenomics.</title>
        <authorList>
            <person name="Schulz F."/>
            <person name="Roux S."/>
            <person name="Paez-Espino D."/>
            <person name="Jungbluth S."/>
            <person name="Walsh D.A."/>
            <person name="Denef V.J."/>
            <person name="McMahon K.D."/>
            <person name="Konstantinidis K.T."/>
            <person name="Eloe-Fadrosh E.A."/>
            <person name="Kyrpides N.C."/>
            <person name="Woyke T."/>
        </authorList>
    </citation>
    <scope>NUCLEOTIDE SEQUENCE</scope>
    <source>
        <strain evidence="2">GVMAG-M-3300023179-73</strain>
    </source>
</reference>
<dbReference type="Gene3D" id="3.40.50.300">
    <property type="entry name" value="P-loop containing nucleotide triphosphate hydrolases"/>
    <property type="match status" value="1"/>
</dbReference>
<dbReference type="GO" id="GO:0005634">
    <property type="term" value="C:nucleus"/>
    <property type="evidence" value="ECO:0007669"/>
    <property type="project" value="TreeGrafter"/>
</dbReference>
<dbReference type="InterPro" id="IPR027417">
    <property type="entry name" value="P-loop_NTPase"/>
</dbReference>
<dbReference type="SUPFAM" id="SSF52540">
    <property type="entry name" value="P-loop containing nucleoside triphosphate hydrolases"/>
    <property type="match status" value="1"/>
</dbReference>
<dbReference type="Pfam" id="PF03215">
    <property type="entry name" value="Rad17"/>
    <property type="match status" value="1"/>
</dbReference>
<name>A0A6C0H7J3_9ZZZZ</name>
<protein>
    <recommendedName>
        <fullName evidence="3">AAA+ ATPase domain-containing protein</fullName>
    </recommendedName>
</protein>
<dbReference type="Gene3D" id="1.20.272.10">
    <property type="match status" value="1"/>
</dbReference>
<evidence type="ECO:0000256" key="1">
    <source>
        <dbReference type="ARBA" id="ARBA00022705"/>
    </source>
</evidence>
<dbReference type="InterPro" id="IPR008921">
    <property type="entry name" value="DNA_pol3_clamp-load_cplx_C"/>
</dbReference>
<sequence length="586" mass="67865">MLIDTYAPTTQKALFHKDVVAHIRKWIQNIQALVQVGKPVRHILFLYGPIGCAKTVTVNILFRGFNVYHIDPTEMRSNEKINELAAGIAGFNDKTLANIDRWNHKNRQDTYSKNNIVVVDNIELCEKSISSFIDTVHNKYKINTPIVLICNNPKLKDLFISQSHFTLLEFGKPSLLELTKLVIHINQEEDLKLTKPQIKSIIEHSEFDARQLFFILEQLKQTKVSFDDFIVNVERKHVDIDLTNKLIYLFDGSKSYDIEYTQRIAASEPSVIANGIYQNYLDVIDFYNPTTSNNTQHITKFDTLTLQNSMQCSAIVAEKLSLGNMIHQSIFSEQSWDLFDHFTATACVKPSYHIKQLYKNPRDKSPDTITQSIETGLFKIISPFKDVSSNFINSFAELRQVCVTNSFDKRLNPNASTKTIFYNIDIDTLFHFTKMLIRNIKLVSDYFDANKRGKNTSKQEKIDLCNNITDPNVQTAFDHLTNHVYHYYIFEVDIDDLIVNHKQYTDDFIQKNVNRIDLRMLKRLLNIFTFDDSNKSFKSHVEAAVKFKILQRLVADIRSRNDQVKQSFQARSIEALTEDLSSIWNI</sequence>
<dbReference type="AlphaFoldDB" id="A0A6C0H7J3"/>
<organism evidence="2">
    <name type="scientific">viral metagenome</name>
    <dbReference type="NCBI Taxonomy" id="1070528"/>
    <lineage>
        <taxon>unclassified sequences</taxon>
        <taxon>metagenomes</taxon>
        <taxon>organismal metagenomes</taxon>
    </lineage>
</organism>
<keyword evidence="1" id="KW-0235">DNA replication</keyword>